<sequence length="204" mass="23382">MISIDFTYTLRFLQFLTSTNSNFLFLPQNIHTMKKIGILVVVAFLSIACQTEKTAFVDTETLFKDYDELNDVKERYTKQNDAILNDLEVKIQAFEIKQNLFQKNGPSMSQKKQQEKYNELAAEAQQLQQERQLRLGKLQADSQGSIDSLLTKVKDKVKEYGKTNGYTYIYGSNDAGSVMYGKEELDITDSVLKHLNDAYKASKE</sequence>
<keyword evidence="4" id="KW-1185">Reference proteome</keyword>
<name>A0A238WGG8_9FLAO</name>
<reference evidence="3 4" key="1">
    <citation type="submission" date="2017-06" db="EMBL/GenBank/DDBJ databases">
        <authorList>
            <person name="Kim H.J."/>
            <person name="Triplett B.A."/>
        </authorList>
    </citation>
    <scope>NUCLEOTIDE SEQUENCE [LARGE SCALE GENOMIC DNA]</scope>
    <source>
        <strain evidence="3 4">DSM 25597</strain>
    </source>
</reference>
<dbReference type="InterPro" id="IPR024930">
    <property type="entry name" value="Skp_dom_sf"/>
</dbReference>
<evidence type="ECO:0000313" key="3">
    <source>
        <dbReference type="EMBL" id="SNR45314.1"/>
    </source>
</evidence>
<dbReference type="AlphaFoldDB" id="A0A238WGG8"/>
<dbReference type="SMART" id="SM00935">
    <property type="entry name" value="OmpH"/>
    <property type="match status" value="1"/>
</dbReference>
<protein>
    <submittedName>
        <fullName evidence="3">Periplasmic chaperone for outer membrane proteins Skp</fullName>
    </submittedName>
</protein>
<dbReference type="SUPFAM" id="SSF111384">
    <property type="entry name" value="OmpH-like"/>
    <property type="match status" value="1"/>
</dbReference>
<dbReference type="GO" id="GO:0051082">
    <property type="term" value="F:unfolded protein binding"/>
    <property type="evidence" value="ECO:0007669"/>
    <property type="project" value="InterPro"/>
</dbReference>
<comment type="similarity">
    <text evidence="1">Belongs to the Skp family.</text>
</comment>
<gene>
    <name evidence="3" type="ORF">SAMN06265376_1011028</name>
</gene>
<dbReference type="Pfam" id="PF03938">
    <property type="entry name" value="OmpH"/>
    <property type="match status" value="1"/>
</dbReference>
<dbReference type="Gene3D" id="3.30.910.20">
    <property type="entry name" value="Skp domain"/>
    <property type="match status" value="1"/>
</dbReference>
<dbReference type="GO" id="GO:0005829">
    <property type="term" value="C:cytosol"/>
    <property type="evidence" value="ECO:0007669"/>
    <property type="project" value="TreeGrafter"/>
</dbReference>
<dbReference type="PANTHER" id="PTHR35089:SF1">
    <property type="entry name" value="CHAPERONE PROTEIN SKP"/>
    <property type="match status" value="1"/>
</dbReference>
<dbReference type="PANTHER" id="PTHR35089">
    <property type="entry name" value="CHAPERONE PROTEIN SKP"/>
    <property type="match status" value="1"/>
</dbReference>
<organism evidence="3 4">
    <name type="scientific">Dokdonia pacifica</name>
    <dbReference type="NCBI Taxonomy" id="1627892"/>
    <lineage>
        <taxon>Bacteria</taxon>
        <taxon>Pseudomonadati</taxon>
        <taxon>Bacteroidota</taxon>
        <taxon>Flavobacteriia</taxon>
        <taxon>Flavobacteriales</taxon>
        <taxon>Flavobacteriaceae</taxon>
        <taxon>Dokdonia</taxon>
    </lineage>
</organism>
<evidence type="ECO:0000256" key="1">
    <source>
        <dbReference type="ARBA" id="ARBA00009091"/>
    </source>
</evidence>
<evidence type="ECO:0000313" key="4">
    <source>
        <dbReference type="Proteomes" id="UP000198379"/>
    </source>
</evidence>
<dbReference type="Proteomes" id="UP000198379">
    <property type="component" value="Unassembled WGS sequence"/>
</dbReference>
<dbReference type="InterPro" id="IPR005632">
    <property type="entry name" value="Chaperone_Skp"/>
</dbReference>
<accession>A0A238WGG8</accession>
<evidence type="ECO:0000256" key="2">
    <source>
        <dbReference type="ARBA" id="ARBA00022729"/>
    </source>
</evidence>
<dbReference type="EMBL" id="FZNY01000001">
    <property type="protein sequence ID" value="SNR45314.1"/>
    <property type="molecule type" value="Genomic_DNA"/>
</dbReference>
<keyword evidence="2" id="KW-0732">Signal</keyword>
<dbReference type="GO" id="GO:0050821">
    <property type="term" value="P:protein stabilization"/>
    <property type="evidence" value="ECO:0007669"/>
    <property type="project" value="TreeGrafter"/>
</dbReference>
<proteinExistence type="inferred from homology"/>